<evidence type="ECO:0000259" key="2">
    <source>
        <dbReference type="Pfam" id="PF11800"/>
    </source>
</evidence>
<protein>
    <submittedName>
        <fullName evidence="3">Replication initiation protein RepC</fullName>
    </submittedName>
</protein>
<dbReference type="Pfam" id="PF03428">
    <property type="entry name" value="RP-C"/>
    <property type="match status" value="1"/>
</dbReference>
<dbReference type="Pfam" id="PF11800">
    <property type="entry name" value="RP-C_C"/>
    <property type="match status" value="1"/>
</dbReference>
<reference evidence="3 4" key="1">
    <citation type="submission" date="2022-05" db="EMBL/GenBank/DDBJ databases">
        <title>Description of the Bartonella bilalgolemii sp. nov. Isolated from Apodemus uralensis (Pallas 1811).</title>
        <authorList>
            <person name="Zgheib R."/>
            <person name="Celebi B."/>
        </authorList>
    </citation>
    <scope>NUCLEOTIDE SEQUENCE [LARGE SCALE GENOMIC DNA]</scope>
    <source>
        <strain evidence="3 4">G70</strain>
    </source>
</reference>
<evidence type="ECO:0000313" key="3">
    <source>
        <dbReference type="EMBL" id="MCL6230372.1"/>
    </source>
</evidence>
<dbReference type="EMBL" id="JAMCOF010000023">
    <property type="protein sequence ID" value="MCL6230372.1"/>
    <property type="molecule type" value="Genomic_DNA"/>
</dbReference>
<dbReference type="InterPro" id="IPR047611">
    <property type="entry name" value="RepABC_RepC"/>
</dbReference>
<dbReference type="InterPro" id="IPR021760">
    <property type="entry name" value="RepC_C"/>
</dbReference>
<evidence type="ECO:0000259" key="1">
    <source>
        <dbReference type="Pfam" id="PF03428"/>
    </source>
</evidence>
<dbReference type="InterPro" id="IPR005090">
    <property type="entry name" value="RepC_N"/>
</dbReference>
<dbReference type="Proteomes" id="UP001523003">
    <property type="component" value="Unassembled WGS sequence"/>
</dbReference>
<proteinExistence type="predicted"/>
<dbReference type="NCBIfam" id="NF040974">
    <property type="entry name" value="RepABC_RepC"/>
    <property type="match status" value="1"/>
</dbReference>
<gene>
    <name evidence="3" type="primary">repC</name>
    <name evidence="3" type="ORF">M4Z11_07235</name>
</gene>
<evidence type="ECO:0000313" key="4">
    <source>
        <dbReference type="Proteomes" id="UP001523003"/>
    </source>
</evidence>
<comment type="caution">
    <text evidence="3">The sequence shown here is derived from an EMBL/GenBank/DDBJ whole genome shotgun (WGS) entry which is preliminary data.</text>
</comment>
<keyword evidence="4" id="KW-1185">Reference proteome</keyword>
<sequence>MVNKTSGRRIDAHHIEFRKLAESAEIGSVSRGQLIGLAKNMKKAGLIKKSEGELLLELLDTAPRDSFEKGGVPIVFKSNKQLGYDISRSEGRVSRLLSSLYDCGFIVMRDSGNFKRYSVRSRSYGIITACGIDLRILIARYPELKQKADEALEAYDKQKDAVHYFRGLVRQIKGSYALMKTTSFTTLLFSRMQKIIDIIGKPTKASFEKLQKAIRLFEWILERCFKQKISKTTYRYVASDIHIEHTTLNLNCKCNRNECSDNSEHTQITNVTFGHNKMAYEKRVNGKNETSLPSKGNTLPQIHPEILAKALPNTIMFLKHELQSERDLTGSMEFLAKMSGISSHAVEEAKKTMGFKKAALAIAIIVEKHCRQIINSPGGYLRGMIAKENRSELYLERSLYALIKESS</sequence>
<accession>A0ABT0PAS8</accession>
<organism evidence="3 4">
    <name type="scientific">Bartonella bilalgolemii</name>
    <dbReference type="NCBI Taxonomy" id="2942911"/>
    <lineage>
        <taxon>Bacteria</taxon>
        <taxon>Pseudomonadati</taxon>
        <taxon>Pseudomonadota</taxon>
        <taxon>Alphaproteobacteria</taxon>
        <taxon>Hyphomicrobiales</taxon>
        <taxon>Bartonellaceae</taxon>
        <taxon>Bartonella</taxon>
    </lineage>
</organism>
<feature type="domain" description="Plasmid replication protein C C-terminal" evidence="2">
    <location>
        <begin position="306"/>
        <end position="404"/>
    </location>
</feature>
<feature type="domain" description="Plasmid replication protein C N-terminal" evidence="1">
    <location>
        <begin position="8"/>
        <end position="173"/>
    </location>
</feature>
<name>A0ABT0PAS8_9HYPH</name>
<dbReference type="RefSeq" id="WP_249678008.1">
    <property type="nucleotide sequence ID" value="NZ_JAMCOF010000023.1"/>
</dbReference>